<dbReference type="PROSITE" id="PS50294">
    <property type="entry name" value="WD_REPEATS_REGION"/>
    <property type="match status" value="7"/>
</dbReference>
<dbReference type="Gene3D" id="1.10.510.10">
    <property type="entry name" value="Transferase(Phosphotransferase) domain 1"/>
    <property type="match status" value="1"/>
</dbReference>
<organism evidence="7 8">
    <name type="scientific">Almyronema epifaneia S1</name>
    <dbReference type="NCBI Taxonomy" id="2991925"/>
    <lineage>
        <taxon>Bacteria</taxon>
        <taxon>Bacillati</taxon>
        <taxon>Cyanobacteriota</taxon>
        <taxon>Cyanophyceae</taxon>
        <taxon>Nodosilineales</taxon>
        <taxon>Nodosilineaceae</taxon>
        <taxon>Almyronema</taxon>
        <taxon>Almyronema epifaneia</taxon>
    </lineage>
</organism>
<feature type="repeat" description="WD" evidence="3">
    <location>
        <begin position="541"/>
        <end position="582"/>
    </location>
</feature>
<dbReference type="InterPro" id="IPR015943">
    <property type="entry name" value="WD40/YVTN_repeat-like_dom_sf"/>
</dbReference>
<dbReference type="PROSITE" id="PS00678">
    <property type="entry name" value="WD_REPEATS_1"/>
    <property type="match status" value="4"/>
</dbReference>
<dbReference type="InterPro" id="IPR000719">
    <property type="entry name" value="Prot_kinase_dom"/>
</dbReference>
<feature type="repeat" description="WD" evidence="3">
    <location>
        <begin position="583"/>
        <end position="624"/>
    </location>
</feature>
<feature type="repeat" description="WD" evidence="3">
    <location>
        <begin position="373"/>
        <end position="414"/>
    </location>
</feature>
<feature type="repeat" description="WD" evidence="3">
    <location>
        <begin position="415"/>
        <end position="456"/>
    </location>
</feature>
<keyword evidence="4" id="KW-0067">ATP-binding</keyword>
<dbReference type="SUPFAM" id="SSF50978">
    <property type="entry name" value="WD40 repeat-like"/>
    <property type="match status" value="1"/>
</dbReference>
<dbReference type="EMBL" id="JBHZOL010000071">
    <property type="protein sequence ID" value="MFE4106819.1"/>
    <property type="molecule type" value="Genomic_DNA"/>
</dbReference>
<accession>A0ABW6IF62</accession>
<dbReference type="PANTHER" id="PTHR22847:SF637">
    <property type="entry name" value="WD REPEAT DOMAIN 5B"/>
    <property type="match status" value="1"/>
</dbReference>
<feature type="region of interest" description="Disordered" evidence="5">
    <location>
        <begin position="310"/>
        <end position="361"/>
    </location>
</feature>
<feature type="repeat" description="WD" evidence="3">
    <location>
        <begin position="457"/>
        <end position="498"/>
    </location>
</feature>
<dbReference type="Pfam" id="PF00069">
    <property type="entry name" value="Pkinase"/>
    <property type="match status" value="1"/>
</dbReference>
<dbReference type="PROSITE" id="PS50011">
    <property type="entry name" value="PROTEIN_KINASE_DOM"/>
    <property type="match status" value="1"/>
</dbReference>
<dbReference type="SMART" id="SM00320">
    <property type="entry name" value="WD40"/>
    <property type="match status" value="7"/>
</dbReference>
<keyword evidence="8" id="KW-1185">Reference proteome</keyword>
<dbReference type="CDD" id="cd14014">
    <property type="entry name" value="STKc_PknB_like"/>
    <property type="match status" value="1"/>
</dbReference>
<feature type="repeat" description="WD" evidence="3">
    <location>
        <begin position="499"/>
        <end position="540"/>
    </location>
</feature>
<dbReference type="InterPro" id="IPR036322">
    <property type="entry name" value="WD40_repeat_dom_sf"/>
</dbReference>
<evidence type="ECO:0000256" key="1">
    <source>
        <dbReference type="ARBA" id="ARBA00022574"/>
    </source>
</evidence>
<dbReference type="InterPro" id="IPR001680">
    <property type="entry name" value="WD40_rpt"/>
</dbReference>
<dbReference type="RefSeq" id="WP_377964927.1">
    <property type="nucleotide sequence ID" value="NZ_JBHZOL010000071.1"/>
</dbReference>
<evidence type="ECO:0000256" key="2">
    <source>
        <dbReference type="ARBA" id="ARBA00022737"/>
    </source>
</evidence>
<gene>
    <name evidence="7" type="ORF">ACFVKH_11060</name>
</gene>
<dbReference type="PROSITE" id="PS00107">
    <property type="entry name" value="PROTEIN_KINASE_ATP"/>
    <property type="match status" value="1"/>
</dbReference>
<evidence type="ECO:0000313" key="7">
    <source>
        <dbReference type="EMBL" id="MFE4106819.1"/>
    </source>
</evidence>
<dbReference type="CDD" id="cd00200">
    <property type="entry name" value="WD40"/>
    <property type="match status" value="1"/>
</dbReference>
<dbReference type="InterPro" id="IPR019775">
    <property type="entry name" value="WD40_repeat_CS"/>
</dbReference>
<keyword evidence="7" id="KW-0808">Transferase</keyword>
<evidence type="ECO:0000256" key="5">
    <source>
        <dbReference type="SAM" id="MobiDB-lite"/>
    </source>
</evidence>
<dbReference type="Gene3D" id="3.30.200.20">
    <property type="entry name" value="Phosphorylase Kinase, domain 1"/>
    <property type="match status" value="1"/>
</dbReference>
<evidence type="ECO:0000256" key="3">
    <source>
        <dbReference type="PROSITE-ProRule" id="PRU00221"/>
    </source>
</evidence>
<comment type="caution">
    <text evidence="7">The sequence shown here is derived from an EMBL/GenBank/DDBJ whole genome shotgun (WGS) entry which is preliminary data.</text>
</comment>
<reference evidence="7 8" key="1">
    <citation type="submission" date="2024-10" db="EMBL/GenBank/DDBJ databases">
        <authorList>
            <person name="Ratan Roy A."/>
            <person name="Morales Sandoval P.H."/>
            <person name="De Los Santos Villalobos S."/>
            <person name="Chakraborty S."/>
            <person name="Mukherjee J."/>
        </authorList>
    </citation>
    <scope>NUCLEOTIDE SEQUENCE [LARGE SCALE GENOMIC DNA]</scope>
    <source>
        <strain evidence="7 8">S1</strain>
    </source>
</reference>
<dbReference type="GO" id="GO:0016301">
    <property type="term" value="F:kinase activity"/>
    <property type="evidence" value="ECO:0007669"/>
    <property type="project" value="UniProtKB-KW"/>
</dbReference>
<name>A0ABW6IF62_9CYAN</name>
<keyword evidence="7" id="KW-0418">Kinase</keyword>
<dbReference type="Proteomes" id="UP001600165">
    <property type="component" value="Unassembled WGS sequence"/>
</dbReference>
<dbReference type="Gene3D" id="2.130.10.10">
    <property type="entry name" value="YVTN repeat-like/Quinoprotein amine dehydrogenase"/>
    <property type="match status" value="2"/>
</dbReference>
<protein>
    <submittedName>
        <fullName evidence="7">Protein kinase</fullName>
    </submittedName>
</protein>
<keyword evidence="4" id="KW-0547">Nucleotide-binding</keyword>
<dbReference type="PROSITE" id="PS50082">
    <property type="entry name" value="WD_REPEATS_2"/>
    <property type="match status" value="7"/>
</dbReference>
<sequence length="659" mass="71648">MICCLNPNCAQPINPDAAGNCQCCNTPIITDLRGRYRPIKLIGRGGFGRTYLAQDRDRLNSYCVLKQFAPQAQGTKSLDKAIQLFQQEAERLHDLGEHPQIPTLMAYFEQDQYLYLVQQMIDGKTLLQEMRRRGTLDEAGVRSLLEDLLPVLQFVHERNIIHRDITPSNIIRRQVDNKLVLIDFGVAKQFSETILHEPGTRIGTEGYAPIEQLRGGQAYPSSDLYSLGATCLHLLTGVKPERLYSPLEGRWMWREALQQNNLKVSPQLGNVLDRLVKDLISDRYASAQDVLTDLRGLPSLEGAVPGWVRQHPEGKISTSSPPSAPPSRPGGTSSRPPSQPPSISPAYSGGTPASQSVGKRPLAPRGWRCVRTLSGHSSWVTTIAFNPKTPILASGSLDDTIRLWNLQTGAMLENLAGHARGVNEVVISPGGQVLASCGDDDTIKVWNLATGELLQTIKGHIRDVNAVAIGANGWLLASGSDDRTIKLWKLDRGTLIKSLTGSAGMIKSVVITPDERFLVSGGLDNKVRLWNLQQGVMVRAFSGHFNSVSQVAIAPNGKLIASASKDKTVRLWSMASGGLIHTLSDHTQEVNAVAIAPDSVTVVSGSRDGTVKIWDAQTGNLKHSLSAHTGAVTAVAIHRSGQYIASASADKTVKIWQNI</sequence>
<evidence type="ECO:0000259" key="6">
    <source>
        <dbReference type="PROSITE" id="PS50011"/>
    </source>
</evidence>
<dbReference type="InterPro" id="IPR017441">
    <property type="entry name" value="Protein_kinase_ATP_BS"/>
</dbReference>
<evidence type="ECO:0000256" key="4">
    <source>
        <dbReference type="PROSITE-ProRule" id="PRU10141"/>
    </source>
</evidence>
<dbReference type="Pfam" id="PF00400">
    <property type="entry name" value="WD40"/>
    <property type="match status" value="7"/>
</dbReference>
<dbReference type="PANTHER" id="PTHR22847">
    <property type="entry name" value="WD40 REPEAT PROTEIN"/>
    <property type="match status" value="1"/>
</dbReference>
<dbReference type="InterPro" id="IPR011009">
    <property type="entry name" value="Kinase-like_dom_sf"/>
</dbReference>
<evidence type="ECO:0000313" key="8">
    <source>
        <dbReference type="Proteomes" id="UP001600165"/>
    </source>
</evidence>
<proteinExistence type="predicted"/>
<dbReference type="SUPFAM" id="SSF56112">
    <property type="entry name" value="Protein kinase-like (PK-like)"/>
    <property type="match status" value="1"/>
</dbReference>
<feature type="domain" description="Protein kinase" evidence="6">
    <location>
        <begin position="36"/>
        <end position="300"/>
    </location>
</feature>
<keyword evidence="1 3" id="KW-0853">WD repeat</keyword>
<feature type="repeat" description="WD" evidence="3">
    <location>
        <begin position="625"/>
        <end position="659"/>
    </location>
</feature>
<keyword evidence="2" id="KW-0677">Repeat</keyword>
<dbReference type="InterPro" id="IPR020472">
    <property type="entry name" value="WD40_PAC1"/>
</dbReference>
<dbReference type="PRINTS" id="PR00320">
    <property type="entry name" value="GPROTEINBRPT"/>
</dbReference>
<feature type="binding site" evidence="4">
    <location>
        <position position="66"/>
    </location>
    <ligand>
        <name>ATP</name>
        <dbReference type="ChEBI" id="CHEBI:30616"/>
    </ligand>
</feature>